<comment type="catalytic activity">
    <reaction evidence="1">
        <text>Hydrolysis of terminal, non-reducing alpha-D-galactose residues in alpha-D-galactosides, including galactose oligosaccharides, galactomannans and galactolipids.</text>
        <dbReference type="EC" id="3.2.1.22"/>
    </reaction>
</comment>
<dbReference type="AlphaFoldDB" id="A0A6A6X0M5"/>
<feature type="domain" description="Glycoside-hydrolase family GH114 TIM-barrel" evidence="4">
    <location>
        <begin position="37"/>
        <end position="241"/>
    </location>
</feature>
<sequence>MYLPTALAIASSAGLAAAHPLNSLTSRAVAAFPAGSSWDIVLNKGDSIGNINQVSSENVGAIDIDLFDTTKEAIADLKANMQVICYFSAGSKEGWRPDAGNFKDGDVGQGLEGWPDEKWVNVKSENVRAIMKKRIELAAANGCTAIDPDNVDGFGDNQDGFGYDKSAYVDYIKFMATTAAANNLAIGLKNAVDIIPDVVDVVQFAVNEQCHQYEGECALYKPFTDANKAVFNIEYGGDHCDSPAGVKLSTLIKPEDQGLNTLGGACAGQGQVAQPAPVQSDTPSPVASAPVDTSAPVASSPPIMAPVPSASSPATSQIAAPTGKPAPRPAPTPTSVAAQPTPTSSDPDEEGTPDENETPDEEEDEDEDEDADDEDDTEEKDIEEEAEPTASVKPKPPTWKYWHRPGQN</sequence>
<dbReference type="Gene3D" id="3.20.20.70">
    <property type="entry name" value="Aldolase class I"/>
    <property type="match status" value="1"/>
</dbReference>
<feature type="region of interest" description="Disordered" evidence="3">
    <location>
        <begin position="272"/>
        <end position="408"/>
    </location>
</feature>
<protein>
    <recommendedName>
        <fullName evidence="2">alpha-galactosidase</fullName>
        <ecNumber evidence="2">3.2.1.22</ecNumber>
    </recommendedName>
</protein>
<evidence type="ECO:0000256" key="3">
    <source>
        <dbReference type="SAM" id="MobiDB-lite"/>
    </source>
</evidence>
<dbReference type="InterPro" id="IPR013785">
    <property type="entry name" value="Aldolase_TIM"/>
</dbReference>
<feature type="compositionally biased region" description="Low complexity" evidence="3">
    <location>
        <begin position="294"/>
        <end position="314"/>
    </location>
</feature>
<evidence type="ECO:0000256" key="2">
    <source>
        <dbReference type="ARBA" id="ARBA00012755"/>
    </source>
</evidence>
<dbReference type="Proteomes" id="UP000799757">
    <property type="component" value="Unassembled WGS sequence"/>
</dbReference>
<dbReference type="EMBL" id="MU002135">
    <property type="protein sequence ID" value="KAF2789467.1"/>
    <property type="molecule type" value="Genomic_DNA"/>
</dbReference>
<evidence type="ECO:0000313" key="5">
    <source>
        <dbReference type="EMBL" id="KAF2789467.1"/>
    </source>
</evidence>
<proteinExistence type="predicted"/>
<dbReference type="OrthoDB" id="2108802at2759"/>
<feature type="compositionally biased region" description="Polar residues" evidence="3">
    <location>
        <begin position="333"/>
        <end position="345"/>
    </location>
</feature>
<evidence type="ECO:0000313" key="6">
    <source>
        <dbReference type="Proteomes" id="UP000799757"/>
    </source>
</evidence>
<name>A0A6A6X0M5_9PLEO</name>
<dbReference type="EC" id="3.2.1.22" evidence="2"/>
<evidence type="ECO:0000259" key="4">
    <source>
        <dbReference type="Pfam" id="PF03537"/>
    </source>
</evidence>
<evidence type="ECO:0000256" key="1">
    <source>
        <dbReference type="ARBA" id="ARBA00001255"/>
    </source>
</evidence>
<dbReference type="Pfam" id="PF03537">
    <property type="entry name" value="Glyco_hydro_114"/>
    <property type="match status" value="1"/>
</dbReference>
<dbReference type="GO" id="GO:0004557">
    <property type="term" value="F:alpha-galactosidase activity"/>
    <property type="evidence" value="ECO:0007669"/>
    <property type="project" value="UniProtKB-EC"/>
</dbReference>
<keyword evidence="5" id="KW-0378">Hydrolase</keyword>
<feature type="compositionally biased region" description="Acidic residues" evidence="3">
    <location>
        <begin position="346"/>
        <end position="387"/>
    </location>
</feature>
<dbReference type="InterPro" id="IPR017853">
    <property type="entry name" value="GH"/>
</dbReference>
<keyword evidence="6" id="KW-1185">Reference proteome</keyword>
<dbReference type="SUPFAM" id="SSF51445">
    <property type="entry name" value="(Trans)glycosidases"/>
    <property type="match status" value="1"/>
</dbReference>
<dbReference type="PANTHER" id="PTHR35273">
    <property type="entry name" value="ALPHA-1,4 POLYGALACTOSAMINIDASE, PUTATIVE (AFU_ORTHOLOGUE AFUA_3G07890)-RELATED"/>
    <property type="match status" value="1"/>
</dbReference>
<organism evidence="5 6">
    <name type="scientific">Melanomma pulvis-pyrius CBS 109.77</name>
    <dbReference type="NCBI Taxonomy" id="1314802"/>
    <lineage>
        <taxon>Eukaryota</taxon>
        <taxon>Fungi</taxon>
        <taxon>Dikarya</taxon>
        <taxon>Ascomycota</taxon>
        <taxon>Pezizomycotina</taxon>
        <taxon>Dothideomycetes</taxon>
        <taxon>Pleosporomycetidae</taxon>
        <taxon>Pleosporales</taxon>
        <taxon>Melanommataceae</taxon>
        <taxon>Melanomma</taxon>
    </lineage>
</organism>
<dbReference type="PANTHER" id="PTHR35273:SF2">
    <property type="entry name" value="ALPHA-GALACTOSIDASE"/>
    <property type="match status" value="1"/>
</dbReference>
<accession>A0A6A6X0M5</accession>
<dbReference type="InterPro" id="IPR004352">
    <property type="entry name" value="GH114_TIM-barrel"/>
</dbReference>
<gene>
    <name evidence="5" type="ORF">K505DRAFT_313152</name>
</gene>
<reference evidence="5" key="1">
    <citation type="journal article" date="2020" name="Stud. Mycol.">
        <title>101 Dothideomycetes genomes: a test case for predicting lifestyles and emergence of pathogens.</title>
        <authorList>
            <person name="Haridas S."/>
            <person name="Albert R."/>
            <person name="Binder M."/>
            <person name="Bloem J."/>
            <person name="Labutti K."/>
            <person name="Salamov A."/>
            <person name="Andreopoulos B."/>
            <person name="Baker S."/>
            <person name="Barry K."/>
            <person name="Bills G."/>
            <person name="Bluhm B."/>
            <person name="Cannon C."/>
            <person name="Castanera R."/>
            <person name="Culley D."/>
            <person name="Daum C."/>
            <person name="Ezra D."/>
            <person name="Gonzalez J."/>
            <person name="Henrissat B."/>
            <person name="Kuo A."/>
            <person name="Liang C."/>
            <person name="Lipzen A."/>
            <person name="Lutzoni F."/>
            <person name="Magnuson J."/>
            <person name="Mondo S."/>
            <person name="Nolan M."/>
            <person name="Ohm R."/>
            <person name="Pangilinan J."/>
            <person name="Park H.-J."/>
            <person name="Ramirez L."/>
            <person name="Alfaro M."/>
            <person name="Sun H."/>
            <person name="Tritt A."/>
            <person name="Yoshinaga Y."/>
            <person name="Zwiers L.-H."/>
            <person name="Turgeon B."/>
            <person name="Goodwin S."/>
            <person name="Spatafora J."/>
            <person name="Crous P."/>
            <person name="Grigoriev I."/>
        </authorList>
    </citation>
    <scope>NUCLEOTIDE SEQUENCE</scope>
    <source>
        <strain evidence="5">CBS 109.77</strain>
    </source>
</reference>